<reference evidence="2" key="1">
    <citation type="submission" date="2020-03" db="EMBL/GenBank/DDBJ databases">
        <title>Draft Genome Sequence of Cylindrodendrum hubeiense.</title>
        <authorList>
            <person name="Buettner E."/>
            <person name="Kellner H."/>
        </authorList>
    </citation>
    <scope>NUCLEOTIDE SEQUENCE</scope>
    <source>
        <strain evidence="2">IHI 201604</strain>
    </source>
</reference>
<dbReference type="OrthoDB" id="2129362at2759"/>
<comment type="caution">
    <text evidence="2">The sequence shown here is derived from an EMBL/GenBank/DDBJ whole genome shotgun (WGS) entry which is preliminary data.</text>
</comment>
<gene>
    <name evidence="2" type="ORF">G7Z17_g3489</name>
</gene>
<dbReference type="SUPFAM" id="SSF55729">
    <property type="entry name" value="Acyl-CoA N-acyltransferases (Nat)"/>
    <property type="match status" value="1"/>
</dbReference>
<dbReference type="InterPro" id="IPR016181">
    <property type="entry name" value="Acyl_CoA_acyltransferase"/>
</dbReference>
<evidence type="ECO:0000313" key="2">
    <source>
        <dbReference type="EMBL" id="KAF7553615.1"/>
    </source>
</evidence>
<evidence type="ECO:0000313" key="3">
    <source>
        <dbReference type="Proteomes" id="UP000722485"/>
    </source>
</evidence>
<protein>
    <submittedName>
        <fullName evidence="2">Uncharacterized protein</fullName>
    </submittedName>
</protein>
<dbReference type="AlphaFoldDB" id="A0A9P5HCE8"/>
<accession>A0A9P5HCE8</accession>
<feature type="compositionally biased region" description="Low complexity" evidence="1">
    <location>
        <begin position="18"/>
        <end position="28"/>
    </location>
</feature>
<evidence type="ECO:0000256" key="1">
    <source>
        <dbReference type="SAM" id="MobiDB-lite"/>
    </source>
</evidence>
<organism evidence="2 3">
    <name type="scientific">Cylindrodendrum hubeiense</name>
    <dbReference type="NCBI Taxonomy" id="595255"/>
    <lineage>
        <taxon>Eukaryota</taxon>
        <taxon>Fungi</taxon>
        <taxon>Dikarya</taxon>
        <taxon>Ascomycota</taxon>
        <taxon>Pezizomycotina</taxon>
        <taxon>Sordariomycetes</taxon>
        <taxon>Hypocreomycetidae</taxon>
        <taxon>Hypocreales</taxon>
        <taxon>Nectriaceae</taxon>
        <taxon>Cylindrodendrum</taxon>
    </lineage>
</organism>
<dbReference type="EMBL" id="JAANBB010000043">
    <property type="protein sequence ID" value="KAF7553615.1"/>
    <property type="molecule type" value="Genomic_DNA"/>
</dbReference>
<feature type="region of interest" description="Disordered" evidence="1">
    <location>
        <begin position="1"/>
        <end position="62"/>
    </location>
</feature>
<sequence length="572" mass="63845">MSNPASSPGQYPERLRDSVASVSKASKSMKQWLTSKGETPKSRPLMLLAPTPPGPSETAPQLLPPAVLKSRLGPCSVSNNVDTAYSSSTKLVQLKESIDLELPAPVQPEETESDKLSLRPISEETHNVDTKAPLPAPLHVIEAFTCRDAAHGLKPKLSSPNWSVSELAMPESESLELPFNSDGADSAGLWGPLPPPGNDRVLSVVKGPDPATEGWAITCVNPPTVQFLSDGTRDPFSDQRDIDPQNGLLLSPVEYPETHKSQNPGQCHDMRDLNWRQANMTSELWIAREIKNRRHIAQKIRAEIEEKNKVVQPAPVEDSWPTANCLLRPATPNDFSGIAAIMNEERRQENALQILESVIVGPQDVRKIYETCRRDMRPFIVAVSSGSTLLDRSKWPEGADKEFEEFVRFKKSQKSSKGEIIGFAFVADSRLDLFGFPCRGSRFTGRIILLVASAQRRKLYGSALLDRILLSVAVYHRSLVDYKWECKDPALVYEHLATRNRRMYSRLYIEALFETGKTNQGIAKMLEKFDFRQVARFEEAIRAGRSAQSPWLDLIMWELEARPVEEIGDDAP</sequence>
<dbReference type="Gene3D" id="3.40.630.30">
    <property type="match status" value="1"/>
</dbReference>
<keyword evidence="3" id="KW-1185">Reference proteome</keyword>
<proteinExistence type="predicted"/>
<name>A0A9P5HCE8_9HYPO</name>
<dbReference type="Proteomes" id="UP000722485">
    <property type="component" value="Unassembled WGS sequence"/>
</dbReference>